<evidence type="ECO:0000313" key="4">
    <source>
        <dbReference type="Proteomes" id="UP000642488"/>
    </source>
</evidence>
<evidence type="ECO:0000259" key="2">
    <source>
        <dbReference type="Pfam" id="PF01965"/>
    </source>
</evidence>
<dbReference type="AlphaFoldDB" id="A0A934MDV9"/>
<dbReference type="PANTHER" id="PTHR42733">
    <property type="entry name" value="DJ-1 PROTEIN"/>
    <property type="match status" value="1"/>
</dbReference>
<dbReference type="InterPro" id="IPR029062">
    <property type="entry name" value="Class_I_gatase-like"/>
</dbReference>
<dbReference type="PROSITE" id="PS51276">
    <property type="entry name" value="PEPTIDASE_C56_PFPI"/>
    <property type="match status" value="1"/>
</dbReference>
<keyword evidence="3" id="KW-0315">Glutamine amidotransferase</keyword>
<reference evidence="3" key="1">
    <citation type="submission" date="2020-12" db="EMBL/GenBank/DDBJ databases">
        <title>Bacterial taxonomy.</title>
        <authorList>
            <person name="Pan X."/>
        </authorList>
    </citation>
    <scope>NUCLEOTIDE SEQUENCE</scope>
    <source>
        <strain evidence="3">KCTC 52957</strain>
    </source>
</reference>
<sequence>MPTIDGAKIIILASDGFEQSELTEPKKQLEAAGATVHVATPDGADIKGWDVTDWGDTVKADKAIADVDIDDYHAMVLPGGQINPDVLRVNEDAVGRIKAFGDSGKPLAAICHAPWLLIEAGLVAGKRLTSYKSIRTDLANAGATAVDEPVAQDANLITSRNPDDLDAFCQAIIDAVNSRTQASAA</sequence>
<keyword evidence="4" id="KW-1185">Reference proteome</keyword>
<dbReference type="Gene3D" id="3.40.50.880">
    <property type="match status" value="1"/>
</dbReference>
<dbReference type="NCBIfam" id="TIGR01382">
    <property type="entry name" value="PfpI"/>
    <property type="match status" value="1"/>
</dbReference>
<gene>
    <name evidence="3" type="ORF">ILP92_08565</name>
</gene>
<feature type="domain" description="DJ-1/PfpI" evidence="2">
    <location>
        <begin position="8"/>
        <end position="174"/>
    </location>
</feature>
<dbReference type="CDD" id="cd03134">
    <property type="entry name" value="GATase1_PfpI_like"/>
    <property type="match status" value="1"/>
</dbReference>
<name>A0A934MDV9_9RHOB</name>
<dbReference type="EMBL" id="JAEKPD010000007">
    <property type="protein sequence ID" value="MBJ3762796.1"/>
    <property type="molecule type" value="Genomic_DNA"/>
</dbReference>
<dbReference type="InterPro" id="IPR006286">
    <property type="entry name" value="C56_PfpI-like"/>
</dbReference>
<proteinExistence type="inferred from homology"/>
<comment type="caution">
    <text evidence="3">The sequence shown here is derived from an EMBL/GenBank/DDBJ whole genome shotgun (WGS) entry which is preliminary data.</text>
</comment>
<evidence type="ECO:0000256" key="1">
    <source>
        <dbReference type="ARBA" id="ARBA00008542"/>
    </source>
</evidence>
<dbReference type="PANTHER" id="PTHR42733:SF12">
    <property type="entry name" value="PROTEINASE"/>
    <property type="match status" value="1"/>
</dbReference>
<dbReference type="InterPro" id="IPR002818">
    <property type="entry name" value="DJ-1/PfpI"/>
</dbReference>
<dbReference type="SUPFAM" id="SSF52317">
    <property type="entry name" value="Class I glutamine amidotransferase-like"/>
    <property type="match status" value="1"/>
</dbReference>
<organism evidence="3 4">
    <name type="scientific">Palleronia pontilimi</name>
    <dbReference type="NCBI Taxonomy" id="1964209"/>
    <lineage>
        <taxon>Bacteria</taxon>
        <taxon>Pseudomonadati</taxon>
        <taxon>Pseudomonadota</taxon>
        <taxon>Alphaproteobacteria</taxon>
        <taxon>Rhodobacterales</taxon>
        <taxon>Roseobacteraceae</taxon>
        <taxon>Palleronia</taxon>
    </lineage>
</organism>
<protein>
    <submittedName>
        <fullName evidence="3">Type 1 glutamine amidotransferase</fullName>
    </submittedName>
</protein>
<evidence type="ECO:0000313" key="3">
    <source>
        <dbReference type="EMBL" id="MBJ3762796.1"/>
    </source>
</evidence>
<accession>A0A934MDV9</accession>
<dbReference type="RefSeq" id="WP_198915964.1">
    <property type="nucleotide sequence ID" value="NZ_JAEKPD010000007.1"/>
</dbReference>
<comment type="similarity">
    <text evidence="1">Belongs to the peptidase C56 family.</text>
</comment>
<dbReference type="Pfam" id="PF01965">
    <property type="entry name" value="DJ-1_PfpI"/>
    <property type="match status" value="1"/>
</dbReference>
<dbReference type="Proteomes" id="UP000642488">
    <property type="component" value="Unassembled WGS sequence"/>
</dbReference>